<dbReference type="Proteomes" id="UP001204953">
    <property type="component" value="Unassembled WGS sequence"/>
</dbReference>
<proteinExistence type="predicted"/>
<dbReference type="InterPro" id="IPR011050">
    <property type="entry name" value="Pectin_lyase_fold/virulence"/>
</dbReference>
<gene>
    <name evidence="1" type="ORF">NJ959_00815</name>
</gene>
<sequence>MLELELIGVQTETILNVEKLISISGANTGIFSSTTPDSSGNAGDIIIDPERVEINNGAAISVDSQGSGIGGNISIEADQLRLDNGRISAQTVSTDGGNINLSLSDLLLLRRGSQISTLKL</sequence>
<evidence type="ECO:0000313" key="1">
    <source>
        <dbReference type="EMBL" id="MCP2727017.1"/>
    </source>
</evidence>
<dbReference type="EMBL" id="JAMZMM010000004">
    <property type="protein sequence ID" value="MCP2727017.1"/>
    <property type="molecule type" value="Genomic_DNA"/>
</dbReference>
<dbReference type="Gene3D" id="2.160.20.10">
    <property type="entry name" value="Single-stranded right-handed beta-helix, Pectin lyase-like"/>
    <property type="match status" value="1"/>
</dbReference>
<dbReference type="AlphaFoldDB" id="A0AAE3GN99"/>
<organism evidence="1 2">
    <name type="scientific">Limnofasciculus baicalensis BBK-W-15</name>
    <dbReference type="NCBI Taxonomy" id="2699891"/>
    <lineage>
        <taxon>Bacteria</taxon>
        <taxon>Bacillati</taxon>
        <taxon>Cyanobacteriota</taxon>
        <taxon>Cyanophyceae</taxon>
        <taxon>Coleofasciculales</taxon>
        <taxon>Coleofasciculaceae</taxon>
        <taxon>Limnofasciculus</taxon>
        <taxon>Limnofasciculus baicalensis</taxon>
    </lineage>
</organism>
<evidence type="ECO:0008006" key="3">
    <source>
        <dbReference type="Google" id="ProtNLM"/>
    </source>
</evidence>
<comment type="caution">
    <text evidence="1">The sequence shown here is derived from an EMBL/GenBank/DDBJ whole genome shotgun (WGS) entry which is preliminary data.</text>
</comment>
<evidence type="ECO:0000313" key="2">
    <source>
        <dbReference type="Proteomes" id="UP001204953"/>
    </source>
</evidence>
<dbReference type="RefSeq" id="WP_254009834.1">
    <property type="nucleotide sequence ID" value="NZ_JAMZMM010000004.1"/>
</dbReference>
<reference evidence="1" key="1">
    <citation type="submission" date="2022-06" db="EMBL/GenBank/DDBJ databases">
        <title>New cyanobacteria of genus Symplocastrum in benthos of Lake Baikal.</title>
        <authorList>
            <person name="Sorokovikova E."/>
            <person name="Tikhonova I."/>
            <person name="Krasnopeev A."/>
            <person name="Evseev P."/>
            <person name="Gladkikh A."/>
            <person name="Belykh O."/>
        </authorList>
    </citation>
    <scope>NUCLEOTIDE SEQUENCE</scope>
    <source>
        <strain evidence="1">BBK-W-15</strain>
    </source>
</reference>
<dbReference type="InterPro" id="IPR012334">
    <property type="entry name" value="Pectin_lyas_fold"/>
</dbReference>
<dbReference type="SUPFAM" id="SSF51126">
    <property type="entry name" value="Pectin lyase-like"/>
    <property type="match status" value="1"/>
</dbReference>
<keyword evidence="2" id="KW-1185">Reference proteome</keyword>
<protein>
    <recommendedName>
        <fullName evidence="3">Filamentous haemagglutinin FhaB/tRNA nuclease CdiA-like TPS domain-containing protein</fullName>
    </recommendedName>
</protein>
<name>A0AAE3GN99_9CYAN</name>
<accession>A0AAE3GN99</accession>